<dbReference type="EMBL" id="CP002584">
    <property type="protein sequence ID" value="ADZ77025.1"/>
    <property type="molecule type" value="Genomic_DNA"/>
</dbReference>
<evidence type="ECO:0000256" key="3">
    <source>
        <dbReference type="ARBA" id="ARBA00022801"/>
    </source>
</evidence>
<dbReference type="InterPro" id="IPR013783">
    <property type="entry name" value="Ig-like_fold"/>
</dbReference>
<feature type="signal peptide" evidence="4">
    <location>
        <begin position="1"/>
        <end position="30"/>
    </location>
</feature>
<dbReference type="PANTHER" id="PTHR33307:SF6">
    <property type="entry name" value="ALPHA-RHAMNOSIDASE (EUROFUNG)-RELATED"/>
    <property type="match status" value="1"/>
</dbReference>
<dbReference type="InterPro" id="IPR008979">
    <property type="entry name" value="Galactose-bd-like_sf"/>
</dbReference>
<dbReference type="SUPFAM" id="SSF49785">
    <property type="entry name" value="Galactose-binding domain-like"/>
    <property type="match status" value="1"/>
</dbReference>
<sequence length="917" mass="103406">MIRKVNEHVWWKCTCLILLFCAIAMGESQAQKLSLYGLTCEYQKNPVGIDIAVPRLSWKIKATEKGVMQTAYELKVATDVGGLKKGNTWHSGKVASDASVLIPFGGATLESKTRYFWQVRVWDNKGNVSPWSEVSFWEMGLLNPTDWNAKWIQLDQATAPISNPSPQFRKVFDLNQGIKKARLYITSHGLYEAYLNGEKVGDAYFTPGWTSYHKRLQYQVYDVSKQLKNGQNVIGVLLGNGWFKGNLMGGNNFYGGDLALLAQLEIELENGEKMNVSSDGTWSCSTDGPIRMTDIYNGETYDARMEQVNWTTVAFKDDTWKPVKVNDSLAYQRLVASPAPPVTAQESIQPLKIITTPKGEKVIDFGQNLVGWIQFDAKGKSGDSLVFYHAEVLDKEGNFYTENLRSAKQRLTYIFKGSGSETYHPRFSFQGFRYVKIEGANEKINLNNIKAVVLHSDMRQTGDFATSDSLINQLQHNIRWGQKGNFLDVPTDCPQRDERLGWTGDAQAFFNTAAYNMDVAGFFMKWLQDVKADQFASGAIPHVVPYYWKTKEGGSAGWSDVATIIPWNFYRLYGDKRILEQQYTSMAKWVQFMVDNSTNDLWNKGFHFGDWLFYIPNDDRDGRAAITDKYLIAQCFFGHSVQLMINAAEVLGKREDVARYQQLLQQVKTAFMKEYVTPSGRLVSSSQTAYVLALQFDMLPENLRAQAAKRLADNIKSYDNHLTTGFLGTPYLCHVLSRYGYEDLAYTLLMQRTYPSWLYPVLKGATTIWERWDGIKADGSFQNKDMNSFNHYAYGAIGDWMYQQVAGIQAPSETPGYKAFVIAPRPGGGLSFANASLETIYGKIVSNWKITGTKMQMTVEVPPNTTAKVFFPNAVENSVKDEKGIVVDNSAVEIGSGKYSFTFDVRGKSDGNIKCVH</sequence>
<dbReference type="GO" id="GO:0030596">
    <property type="term" value="F:alpha-L-rhamnosidase activity"/>
    <property type="evidence" value="ECO:0007669"/>
    <property type="project" value="UniProtKB-EC"/>
</dbReference>
<dbReference type="Pfam" id="PF08531">
    <property type="entry name" value="Bac_rhamnosid_N"/>
    <property type="match status" value="1"/>
</dbReference>
<dbReference type="STRING" id="743722.Sph21_0443"/>
<evidence type="ECO:0000256" key="1">
    <source>
        <dbReference type="ARBA" id="ARBA00001445"/>
    </source>
</evidence>
<dbReference type="AlphaFoldDB" id="F4C6I9"/>
<dbReference type="SUPFAM" id="SSF48208">
    <property type="entry name" value="Six-hairpin glycosidases"/>
    <property type="match status" value="1"/>
</dbReference>
<dbReference type="InterPro" id="IPR008902">
    <property type="entry name" value="Rhamnosid_concanavalin"/>
</dbReference>
<dbReference type="PATRIC" id="fig|743722.3.peg.482"/>
<dbReference type="Gene3D" id="2.60.120.260">
    <property type="entry name" value="Galactose-binding domain-like"/>
    <property type="match status" value="2"/>
</dbReference>
<dbReference type="InterPro" id="IPR016007">
    <property type="entry name" value="Alpha_rhamnosid"/>
</dbReference>
<feature type="domain" description="Alpha-L-rhamnosidase six-hairpin glycosidase" evidence="7">
    <location>
        <begin position="459"/>
        <end position="805"/>
    </location>
</feature>
<dbReference type="Gene3D" id="2.60.40.10">
    <property type="entry name" value="Immunoglobulins"/>
    <property type="match status" value="1"/>
</dbReference>
<reference evidence="9" key="1">
    <citation type="submission" date="2011-03" db="EMBL/GenBank/DDBJ databases">
        <title>Complete sequence of Sphingobacterium sp. 21.</title>
        <authorList>
            <consortium name="US DOE Joint Genome Institute"/>
            <person name="Lucas S."/>
            <person name="Copeland A."/>
            <person name="Lapidus A."/>
            <person name="Cheng J.-F."/>
            <person name="Goodwin L."/>
            <person name="Pitluck S."/>
            <person name="Davenport K."/>
            <person name="Detter J.C."/>
            <person name="Han C."/>
            <person name="Tapia R."/>
            <person name="Land M."/>
            <person name="Hauser L."/>
            <person name="Kyrpides N."/>
            <person name="Ivanova N."/>
            <person name="Ovchinnikova G."/>
            <person name="Pagani I."/>
            <person name="Siebers A.K."/>
            <person name="Allgaier M."/>
            <person name="Thelen M.P."/>
            <person name="Hugenholtz P."/>
            <person name="Woyke T."/>
        </authorList>
    </citation>
    <scope>NUCLEOTIDE SEQUENCE</scope>
    <source>
        <strain evidence="9">21</strain>
    </source>
</reference>
<dbReference type="GO" id="GO:0005975">
    <property type="term" value="P:carbohydrate metabolic process"/>
    <property type="evidence" value="ECO:0007669"/>
    <property type="project" value="InterPro"/>
</dbReference>
<feature type="domain" description="Bacterial alpha-L-rhamnosidase N-terminal" evidence="6">
    <location>
        <begin position="178"/>
        <end position="345"/>
    </location>
</feature>
<comment type="catalytic activity">
    <reaction evidence="1">
        <text>Hydrolysis of terminal non-reducing alpha-L-rhamnose residues in alpha-L-rhamnosides.</text>
        <dbReference type="EC" id="3.2.1.40"/>
    </reaction>
</comment>
<evidence type="ECO:0000256" key="2">
    <source>
        <dbReference type="ARBA" id="ARBA00012652"/>
    </source>
</evidence>
<keyword evidence="3" id="KW-0378">Hydrolase</keyword>
<evidence type="ECO:0000256" key="4">
    <source>
        <dbReference type="SAM" id="SignalP"/>
    </source>
</evidence>
<proteinExistence type="predicted"/>
<dbReference type="Pfam" id="PF05592">
    <property type="entry name" value="Bac_rhamnosid"/>
    <property type="match status" value="1"/>
</dbReference>
<evidence type="ECO:0000259" key="5">
    <source>
        <dbReference type="Pfam" id="PF05592"/>
    </source>
</evidence>
<dbReference type="Gene3D" id="1.50.10.10">
    <property type="match status" value="1"/>
</dbReference>
<evidence type="ECO:0000259" key="7">
    <source>
        <dbReference type="Pfam" id="PF17389"/>
    </source>
</evidence>
<dbReference type="eggNOG" id="COG3408">
    <property type="taxonomic scope" value="Bacteria"/>
</dbReference>
<keyword evidence="4" id="KW-0732">Signal</keyword>
<dbReference type="HOGENOM" id="CLU_002926_1_1_10"/>
<name>F4C6I9_SPHS2</name>
<dbReference type="InterPro" id="IPR035398">
    <property type="entry name" value="Bac_rhamnosid_C"/>
</dbReference>
<dbReference type="Pfam" id="PF17389">
    <property type="entry name" value="Bac_rhamnosid6H"/>
    <property type="match status" value="1"/>
</dbReference>
<dbReference type="Gene3D" id="2.60.420.10">
    <property type="entry name" value="Maltose phosphorylase, domain 3"/>
    <property type="match status" value="1"/>
</dbReference>
<dbReference type="InterPro" id="IPR012341">
    <property type="entry name" value="6hp_glycosidase-like_sf"/>
</dbReference>
<evidence type="ECO:0000259" key="8">
    <source>
        <dbReference type="Pfam" id="PF17390"/>
    </source>
</evidence>
<dbReference type="KEGG" id="shg:Sph21_0443"/>
<evidence type="ECO:0000259" key="6">
    <source>
        <dbReference type="Pfam" id="PF08531"/>
    </source>
</evidence>
<evidence type="ECO:0000313" key="9">
    <source>
        <dbReference type="EMBL" id="ADZ77025.1"/>
    </source>
</evidence>
<dbReference type="Pfam" id="PF25788">
    <property type="entry name" value="Ig_Rha78A_N"/>
    <property type="match status" value="1"/>
</dbReference>
<feature type="domain" description="Alpha-L-rhamnosidase concanavalin-like" evidence="5">
    <location>
        <begin position="355"/>
        <end position="455"/>
    </location>
</feature>
<feature type="chain" id="PRO_5003306306" description="alpha-L-rhamnosidase" evidence="4">
    <location>
        <begin position="31"/>
        <end position="917"/>
    </location>
</feature>
<dbReference type="InterPro" id="IPR035396">
    <property type="entry name" value="Bac_rhamnosid6H"/>
</dbReference>
<dbReference type="PANTHER" id="PTHR33307">
    <property type="entry name" value="ALPHA-RHAMNOSIDASE (EUROFUNG)"/>
    <property type="match status" value="1"/>
</dbReference>
<dbReference type="Pfam" id="PF17390">
    <property type="entry name" value="Bac_rhamnosid_C"/>
    <property type="match status" value="1"/>
</dbReference>
<dbReference type="InterPro" id="IPR008928">
    <property type="entry name" value="6-hairpin_glycosidase_sf"/>
</dbReference>
<gene>
    <name evidence="9" type="ordered locus">Sph21_0443</name>
</gene>
<dbReference type="PIRSF" id="PIRSF010631">
    <property type="entry name" value="A-rhamnsds"/>
    <property type="match status" value="1"/>
</dbReference>
<dbReference type="OrthoDB" id="9766741at2"/>
<dbReference type="InterPro" id="IPR013737">
    <property type="entry name" value="Bac_rhamnosid_N"/>
</dbReference>
<protein>
    <recommendedName>
        <fullName evidence="2">alpha-L-rhamnosidase</fullName>
        <ecNumber evidence="2">3.2.1.40</ecNumber>
    </recommendedName>
</protein>
<accession>F4C6I9</accession>
<dbReference type="EC" id="3.2.1.40" evidence="2"/>
<feature type="domain" description="Alpha-L-rhamnosidase C-terminal" evidence="8">
    <location>
        <begin position="807"/>
        <end position="884"/>
    </location>
</feature>
<organism evidence="9">
    <name type="scientific">Sphingobacterium sp. (strain 21)</name>
    <dbReference type="NCBI Taxonomy" id="743722"/>
    <lineage>
        <taxon>Bacteria</taxon>
        <taxon>Pseudomonadati</taxon>
        <taxon>Bacteroidota</taxon>
        <taxon>Sphingobacteriia</taxon>
        <taxon>Sphingobacteriales</taxon>
        <taxon>Sphingobacteriaceae</taxon>
        <taxon>Sphingobacterium</taxon>
    </lineage>
</organism>